<dbReference type="InterPro" id="IPR038590">
    <property type="entry name" value="YaeQ_sf"/>
</dbReference>
<reference evidence="1 2" key="1">
    <citation type="submission" date="2016-10" db="EMBL/GenBank/DDBJ databases">
        <authorList>
            <person name="de Groot N.N."/>
        </authorList>
    </citation>
    <scope>NUCLEOTIDE SEQUENCE [LARGE SCALE GENOMIC DNA]</scope>
    <source>
        <strain evidence="1 2">DSM 21228</strain>
    </source>
</reference>
<evidence type="ECO:0000313" key="2">
    <source>
        <dbReference type="Proteomes" id="UP000199397"/>
    </source>
</evidence>
<dbReference type="Gene3D" id="3.10.640.10">
    <property type="entry name" value="Restriction endonuclease-like alpha-beta roll domain"/>
    <property type="match status" value="1"/>
</dbReference>
<name>A0A1H4F4Q8_9GAMM</name>
<gene>
    <name evidence="1" type="ORF">SAMN05660964_02842</name>
</gene>
<sequence>MRLHLPATQQTRLTVAIKPTIYKARISLSDMERNYYDSLNLSIAQHPSETLERMMVRILAYCLNAQEGIELTKGLEDVEEPAIWVRTMDEQIALWIDLGEPTPERIKKATHRARAVRVYSFNSKSDVWWSQNVKKFSQLDTAFFRFPAEEIEALVALVSRTMDLSITITGDSAYVAGDKGEVEVHWEVLQAR</sequence>
<evidence type="ECO:0000313" key="1">
    <source>
        <dbReference type="EMBL" id="SEA92273.1"/>
    </source>
</evidence>
<proteinExistence type="predicted"/>
<accession>A0A1H4F4Q8</accession>
<dbReference type="InterPro" id="IPR009822">
    <property type="entry name" value="YaeQ"/>
</dbReference>
<dbReference type="SMART" id="SM01322">
    <property type="entry name" value="YaeQ"/>
    <property type="match status" value="1"/>
</dbReference>
<dbReference type="PANTHER" id="PTHR38784:SF1">
    <property type="entry name" value="SUCROSE PHOSPHORYLASE"/>
    <property type="match status" value="1"/>
</dbReference>
<dbReference type="Pfam" id="PF07152">
    <property type="entry name" value="YaeQ"/>
    <property type="match status" value="1"/>
</dbReference>
<dbReference type="Proteomes" id="UP000199397">
    <property type="component" value="Unassembled WGS sequence"/>
</dbReference>
<dbReference type="PANTHER" id="PTHR38784">
    <property type="entry name" value="SUCROSE PHOSPHORYLASE"/>
    <property type="match status" value="1"/>
</dbReference>
<dbReference type="InterPro" id="IPR011335">
    <property type="entry name" value="Restrct_endonuc-II-like"/>
</dbReference>
<dbReference type="EMBL" id="FNQP01000018">
    <property type="protein sequence ID" value="SEA92273.1"/>
    <property type="molecule type" value="Genomic_DNA"/>
</dbReference>
<organism evidence="1 2">
    <name type="scientific">Thiothrix caldifontis</name>
    <dbReference type="NCBI Taxonomy" id="525918"/>
    <lineage>
        <taxon>Bacteria</taxon>
        <taxon>Pseudomonadati</taxon>
        <taxon>Pseudomonadota</taxon>
        <taxon>Gammaproteobacteria</taxon>
        <taxon>Thiotrichales</taxon>
        <taxon>Thiotrichaceae</taxon>
        <taxon>Thiothrix</taxon>
    </lineage>
</organism>
<dbReference type="STRING" id="525918.SAMN05660964_02842"/>
<keyword evidence="2" id="KW-1185">Reference proteome</keyword>
<dbReference type="PIRSF" id="PIRSF011484">
    <property type="entry name" value="YaeQ"/>
    <property type="match status" value="1"/>
</dbReference>
<dbReference type="SUPFAM" id="SSF52980">
    <property type="entry name" value="Restriction endonuclease-like"/>
    <property type="match status" value="1"/>
</dbReference>
<dbReference type="AlphaFoldDB" id="A0A1H4F4Q8"/>
<protein>
    <submittedName>
        <fullName evidence="1">Uncharacterized conserved protein YaeQ, suppresses RfaH defect</fullName>
    </submittedName>
</protein>